<dbReference type="EMBL" id="KZ805496">
    <property type="protein sequence ID" value="PVH95453.1"/>
    <property type="molecule type" value="Genomic_DNA"/>
</dbReference>
<evidence type="ECO:0000313" key="3">
    <source>
        <dbReference type="Proteomes" id="UP000244855"/>
    </source>
</evidence>
<dbReference type="SUPFAM" id="SSF54427">
    <property type="entry name" value="NTF2-like"/>
    <property type="match status" value="1"/>
</dbReference>
<sequence length="222" mass="25346">MRTVDLDTAEISNLLKRECYHRDTAQWDLCRAAFHPDASKTYINVAWFNRYEGDVDEFLRTSATMHEGKINTIHSSFYLVNIHVHGRRAISEAFCLVTSGVTICGVDYELASHMRVGSRLEKITDNGPWRMLSLESAYIRDRLSSAFPGPTATSPLVMSNEMIKYPKAYRNLALVMLSRGLKPRTDLPHEDDQVGIQRLFDRNRAFLKGATKRPKHIVLSML</sequence>
<name>A0A2V1DCY6_9PLEO</name>
<feature type="domain" description="SnoaL-like" evidence="1">
    <location>
        <begin position="7"/>
        <end position="133"/>
    </location>
</feature>
<evidence type="ECO:0000313" key="2">
    <source>
        <dbReference type="EMBL" id="PVH95453.1"/>
    </source>
</evidence>
<proteinExistence type="predicted"/>
<evidence type="ECO:0000259" key="1">
    <source>
        <dbReference type="Pfam" id="PF13577"/>
    </source>
</evidence>
<dbReference type="Pfam" id="PF13577">
    <property type="entry name" value="SnoaL_4"/>
    <property type="match status" value="1"/>
</dbReference>
<dbReference type="InterPro" id="IPR032710">
    <property type="entry name" value="NTF2-like_dom_sf"/>
</dbReference>
<dbReference type="OrthoDB" id="3724021at2759"/>
<keyword evidence="3" id="KW-1185">Reference proteome</keyword>
<organism evidence="2 3">
    <name type="scientific">Periconia macrospinosa</name>
    <dbReference type="NCBI Taxonomy" id="97972"/>
    <lineage>
        <taxon>Eukaryota</taxon>
        <taxon>Fungi</taxon>
        <taxon>Dikarya</taxon>
        <taxon>Ascomycota</taxon>
        <taxon>Pezizomycotina</taxon>
        <taxon>Dothideomycetes</taxon>
        <taxon>Pleosporomycetidae</taxon>
        <taxon>Pleosporales</taxon>
        <taxon>Massarineae</taxon>
        <taxon>Periconiaceae</taxon>
        <taxon>Periconia</taxon>
    </lineage>
</organism>
<dbReference type="Gene3D" id="3.10.450.50">
    <property type="match status" value="1"/>
</dbReference>
<dbReference type="AlphaFoldDB" id="A0A2V1DCY6"/>
<reference evidence="2 3" key="1">
    <citation type="journal article" date="2018" name="Sci. Rep.">
        <title>Comparative genomics provides insights into the lifestyle and reveals functional heterogeneity of dark septate endophytic fungi.</title>
        <authorList>
            <person name="Knapp D.G."/>
            <person name="Nemeth J.B."/>
            <person name="Barry K."/>
            <person name="Hainaut M."/>
            <person name="Henrissat B."/>
            <person name="Johnson J."/>
            <person name="Kuo A."/>
            <person name="Lim J.H.P."/>
            <person name="Lipzen A."/>
            <person name="Nolan M."/>
            <person name="Ohm R.A."/>
            <person name="Tamas L."/>
            <person name="Grigoriev I.V."/>
            <person name="Spatafora J.W."/>
            <person name="Nagy L.G."/>
            <person name="Kovacs G.M."/>
        </authorList>
    </citation>
    <scope>NUCLEOTIDE SEQUENCE [LARGE SCALE GENOMIC DNA]</scope>
    <source>
        <strain evidence="2 3">DSE2036</strain>
    </source>
</reference>
<dbReference type="InterPro" id="IPR037401">
    <property type="entry name" value="SnoaL-like"/>
</dbReference>
<protein>
    <recommendedName>
        <fullName evidence="1">SnoaL-like domain-containing protein</fullName>
    </recommendedName>
</protein>
<accession>A0A2V1DCY6</accession>
<gene>
    <name evidence="2" type="ORF">DM02DRAFT_690126</name>
</gene>
<dbReference type="Proteomes" id="UP000244855">
    <property type="component" value="Unassembled WGS sequence"/>
</dbReference>